<reference evidence="1 2" key="1">
    <citation type="submission" date="2006-03" db="EMBL/GenBank/DDBJ databases">
        <authorList>
            <person name="Bartlett D.H."/>
            <person name="Valle G."/>
            <person name="Lauro F.M."/>
            <person name="Vezzi A."/>
            <person name="Simonato F."/>
            <person name="Eloe E."/>
            <person name="Vitulo N."/>
            <person name="Stratton T.K."/>
            <person name="D'angelo M."/>
            <person name="Ferriera S."/>
            <person name="Johnson J."/>
            <person name="Kravitz S."/>
            <person name="Beeson K."/>
            <person name="Sutton G."/>
            <person name="Rogers Y."/>
            <person name="Friedman R."/>
            <person name="Frazier M."/>
            <person name="Venter J.C."/>
        </authorList>
    </citation>
    <scope>NUCLEOTIDE SEQUENCE [LARGE SCALE GENOMIC DNA]</scope>
    <source>
        <strain evidence="1 2">3TCK</strain>
    </source>
</reference>
<comment type="caution">
    <text evidence="1">The sequence shown here is derived from an EMBL/GenBank/DDBJ whole genome shotgun (WGS) entry which is preliminary data.</text>
</comment>
<accession>Q1YYI7</accession>
<organism evidence="1 2">
    <name type="scientific">Photobacterium profundum 3TCK</name>
    <dbReference type="NCBI Taxonomy" id="314280"/>
    <lineage>
        <taxon>Bacteria</taxon>
        <taxon>Pseudomonadati</taxon>
        <taxon>Pseudomonadota</taxon>
        <taxon>Gammaproteobacteria</taxon>
        <taxon>Vibrionales</taxon>
        <taxon>Vibrionaceae</taxon>
        <taxon>Photobacterium</taxon>
    </lineage>
</organism>
<proteinExistence type="predicted"/>
<name>Q1YYI7_9GAMM</name>
<dbReference type="EMBL" id="AAPH01000036">
    <property type="protein sequence ID" value="EAS41335.1"/>
    <property type="molecule type" value="Genomic_DNA"/>
</dbReference>
<evidence type="ECO:0000313" key="1">
    <source>
        <dbReference type="EMBL" id="EAS41335.1"/>
    </source>
</evidence>
<gene>
    <name evidence="1" type="ORF">P3TCK_07424</name>
</gene>
<dbReference type="AlphaFoldDB" id="Q1YYI7"/>
<sequence length="31" mass="3665">MNDIHIPKDKYMITAGIDRQIDPNWDCSFVQ</sequence>
<dbReference type="HOGENOM" id="CLU_3397864_0_0_6"/>
<protein>
    <submittedName>
        <fullName evidence="1">Uncharacterized protein</fullName>
    </submittedName>
</protein>
<dbReference type="Proteomes" id="UP000003789">
    <property type="component" value="Unassembled WGS sequence"/>
</dbReference>
<evidence type="ECO:0000313" key="2">
    <source>
        <dbReference type="Proteomes" id="UP000003789"/>
    </source>
</evidence>